<accession>A0ABQ9ZVZ0</accession>
<dbReference type="EMBL" id="JAOYFB010000005">
    <property type="protein sequence ID" value="KAK4017047.1"/>
    <property type="molecule type" value="Genomic_DNA"/>
</dbReference>
<sequence>MAKAIRNLSVFNKIYVTRSIRNISSQKFHSALGGPSYHLMKKDVDWAPNKNLEPQSKGEAVAQRAKRFIKISNQPKPEKNLSNTPATSLAVPVDTRLEVLADDAQVVETPAHSEGTDGQEVDLSEACNVSMLKQEVASLSARVALLESQKPDLELANQDLSERLADLERTSE</sequence>
<organism evidence="2 3">
    <name type="scientific">Daphnia magna</name>
    <dbReference type="NCBI Taxonomy" id="35525"/>
    <lineage>
        <taxon>Eukaryota</taxon>
        <taxon>Metazoa</taxon>
        <taxon>Ecdysozoa</taxon>
        <taxon>Arthropoda</taxon>
        <taxon>Crustacea</taxon>
        <taxon>Branchiopoda</taxon>
        <taxon>Diplostraca</taxon>
        <taxon>Cladocera</taxon>
        <taxon>Anomopoda</taxon>
        <taxon>Daphniidae</taxon>
        <taxon>Daphnia</taxon>
    </lineage>
</organism>
<protein>
    <submittedName>
        <fullName evidence="2">Uncharacterized protein</fullName>
    </submittedName>
</protein>
<feature type="coiled-coil region" evidence="1">
    <location>
        <begin position="129"/>
        <end position="170"/>
    </location>
</feature>
<dbReference type="Proteomes" id="UP001234178">
    <property type="component" value="Unassembled WGS sequence"/>
</dbReference>
<evidence type="ECO:0000313" key="2">
    <source>
        <dbReference type="EMBL" id="KAK4017047.1"/>
    </source>
</evidence>
<reference evidence="2 3" key="1">
    <citation type="journal article" date="2023" name="Nucleic Acids Res.">
        <title>The hologenome of Daphnia magna reveals possible DNA methylation and microbiome-mediated evolution of the host genome.</title>
        <authorList>
            <person name="Chaturvedi A."/>
            <person name="Li X."/>
            <person name="Dhandapani V."/>
            <person name="Marshall H."/>
            <person name="Kissane S."/>
            <person name="Cuenca-Cambronero M."/>
            <person name="Asole G."/>
            <person name="Calvet F."/>
            <person name="Ruiz-Romero M."/>
            <person name="Marangio P."/>
            <person name="Guigo R."/>
            <person name="Rago D."/>
            <person name="Mirbahai L."/>
            <person name="Eastwood N."/>
            <person name="Colbourne J.K."/>
            <person name="Zhou J."/>
            <person name="Mallon E."/>
            <person name="Orsini L."/>
        </authorList>
    </citation>
    <scope>NUCLEOTIDE SEQUENCE [LARGE SCALE GENOMIC DNA]</scope>
    <source>
        <strain evidence="2">LRV0_1</strain>
    </source>
</reference>
<evidence type="ECO:0000256" key="1">
    <source>
        <dbReference type="SAM" id="Coils"/>
    </source>
</evidence>
<keyword evidence="3" id="KW-1185">Reference proteome</keyword>
<keyword evidence="1" id="KW-0175">Coiled coil</keyword>
<evidence type="ECO:0000313" key="3">
    <source>
        <dbReference type="Proteomes" id="UP001234178"/>
    </source>
</evidence>
<name>A0ABQ9ZVZ0_9CRUS</name>
<gene>
    <name evidence="2" type="ORF">OUZ56_032002</name>
</gene>
<comment type="caution">
    <text evidence="2">The sequence shown here is derived from an EMBL/GenBank/DDBJ whole genome shotgun (WGS) entry which is preliminary data.</text>
</comment>
<proteinExistence type="predicted"/>